<evidence type="ECO:0000313" key="2">
    <source>
        <dbReference type="EMBL" id="PFH37428.1"/>
    </source>
</evidence>
<evidence type="ECO:0000313" key="3">
    <source>
        <dbReference type="Proteomes" id="UP000224006"/>
    </source>
</evidence>
<reference evidence="2 3" key="1">
    <citation type="submission" date="2017-09" db="EMBL/GenBank/DDBJ databases">
        <title>Genome sequencing of Besnoitia besnoiti strain Bb-Ger1.</title>
        <authorList>
            <person name="Schares G."/>
            <person name="Venepally P."/>
            <person name="Lorenzi H.A."/>
        </authorList>
    </citation>
    <scope>NUCLEOTIDE SEQUENCE [LARGE SCALE GENOMIC DNA]</scope>
    <source>
        <strain evidence="2 3">Bb-Ger1</strain>
    </source>
</reference>
<feature type="chain" id="PRO_5012789685" description="Transmembrane protein" evidence="1">
    <location>
        <begin position="31"/>
        <end position="91"/>
    </location>
</feature>
<accession>A0A2A9MFZ2</accession>
<dbReference type="GeneID" id="40308867"/>
<dbReference type="RefSeq" id="XP_029221437.1">
    <property type="nucleotide sequence ID" value="XM_029362472.1"/>
</dbReference>
<keyword evidence="3" id="KW-1185">Reference proteome</keyword>
<evidence type="ECO:0000256" key="1">
    <source>
        <dbReference type="SAM" id="SignalP"/>
    </source>
</evidence>
<dbReference type="VEuPathDB" id="ToxoDB:BESB_038860"/>
<feature type="signal peptide" evidence="1">
    <location>
        <begin position="1"/>
        <end position="30"/>
    </location>
</feature>
<gene>
    <name evidence="2" type="ORF">BESB_038860</name>
</gene>
<organism evidence="2 3">
    <name type="scientific">Besnoitia besnoiti</name>
    <name type="common">Apicomplexan protozoan</name>
    <dbReference type="NCBI Taxonomy" id="94643"/>
    <lineage>
        <taxon>Eukaryota</taxon>
        <taxon>Sar</taxon>
        <taxon>Alveolata</taxon>
        <taxon>Apicomplexa</taxon>
        <taxon>Conoidasida</taxon>
        <taxon>Coccidia</taxon>
        <taxon>Eucoccidiorida</taxon>
        <taxon>Eimeriorina</taxon>
        <taxon>Sarcocystidae</taxon>
        <taxon>Besnoitia</taxon>
    </lineage>
</organism>
<name>A0A2A9MFZ2_BESBE</name>
<proteinExistence type="predicted"/>
<evidence type="ECO:0008006" key="4">
    <source>
        <dbReference type="Google" id="ProtNLM"/>
    </source>
</evidence>
<protein>
    <recommendedName>
        <fullName evidence="4">Transmembrane protein</fullName>
    </recommendedName>
</protein>
<dbReference type="KEGG" id="bbes:BESB_038860"/>
<keyword evidence="1" id="KW-0732">Signal</keyword>
<sequence>MCVFHNIKVMLWLMIGALVVMPFVVQGGHAAGHFFSKDANLDSAAFEHHSLQRLSPVPHFMSPQRPGNENFPSSTVAAPVAQNVGLQYPPW</sequence>
<dbReference type="Proteomes" id="UP000224006">
    <property type="component" value="Chromosome II"/>
</dbReference>
<dbReference type="AlphaFoldDB" id="A0A2A9MFZ2"/>
<dbReference type="OrthoDB" id="370995at2759"/>
<dbReference type="EMBL" id="NWUJ01000002">
    <property type="protein sequence ID" value="PFH37428.1"/>
    <property type="molecule type" value="Genomic_DNA"/>
</dbReference>
<comment type="caution">
    <text evidence="2">The sequence shown here is derived from an EMBL/GenBank/DDBJ whole genome shotgun (WGS) entry which is preliminary data.</text>
</comment>